<dbReference type="STRING" id="441119.SAMN04488047_11756"/>
<proteinExistence type="predicted"/>
<name>A0A1I5U4T4_9RHOB</name>
<organism evidence="2 3">
    <name type="scientific">Tranquillimonas alkanivorans</name>
    <dbReference type="NCBI Taxonomy" id="441119"/>
    <lineage>
        <taxon>Bacteria</taxon>
        <taxon>Pseudomonadati</taxon>
        <taxon>Pseudomonadota</taxon>
        <taxon>Alphaproteobacteria</taxon>
        <taxon>Rhodobacterales</taxon>
        <taxon>Roseobacteraceae</taxon>
        <taxon>Tranquillimonas</taxon>
    </lineage>
</organism>
<feature type="compositionally biased region" description="Basic and acidic residues" evidence="1">
    <location>
        <begin position="1"/>
        <end position="18"/>
    </location>
</feature>
<keyword evidence="3" id="KW-1185">Reference proteome</keyword>
<gene>
    <name evidence="2" type="ORF">SAMN04488047_11756</name>
</gene>
<dbReference type="AlphaFoldDB" id="A0A1I5U4T4"/>
<evidence type="ECO:0000313" key="3">
    <source>
        <dbReference type="Proteomes" id="UP000199356"/>
    </source>
</evidence>
<dbReference type="EMBL" id="FOXA01000017">
    <property type="protein sequence ID" value="SFP90270.1"/>
    <property type="molecule type" value="Genomic_DNA"/>
</dbReference>
<dbReference type="Proteomes" id="UP000199356">
    <property type="component" value="Unassembled WGS sequence"/>
</dbReference>
<reference evidence="2 3" key="1">
    <citation type="submission" date="2016-10" db="EMBL/GenBank/DDBJ databases">
        <authorList>
            <person name="de Groot N.N."/>
        </authorList>
    </citation>
    <scope>NUCLEOTIDE SEQUENCE [LARGE SCALE GENOMIC DNA]</scope>
    <source>
        <strain evidence="2 3">DSM 19547</strain>
    </source>
</reference>
<accession>A0A1I5U4T4</accession>
<evidence type="ECO:0000313" key="2">
    <source>
        <dbReference type="EMBL" id="SFP90270.1"/>
    </source>
</evidence>
<evidence type="ECO:0000256" key="1">
    <source>
        <dbReference type="SAM" id="MobiDB-lite"/>
    </source>
</evidence>
<protein>
    <submittedName>
        <fullName evidence="2">Uncharacterized protein</fullName>
    </submittedName>
</protein>
<sequence>MTQDPKHEAVTATDDKGGRYTAILGDGTPRLED</sequence>
<feature type="region of interest" description="Disordered" evidence="1">
    <location>
        <begin position="1"/>
        <end position="33"/>
    </location>
</feature>